<evidence type="ECO:0000313" key="2">
    <source>
        <dbReference type="Proteomes" id="UP000821865"/>
    </source>
</evidence>
<organism evidence="1 2">
    <name type="scientific">Dermacentor silvarum</name>
    <name type="common">Tick</name>
    <dbReference type="NCBI Taxonomy" id="543639"/>
    <lineage>
        <taxon>Eukaryota</taxon>
        <taxon>Metazoa</taxon>
        <taxon>Ecdysozoa</taxon>
        <taxon>Arthropoda</taxon>
        <taxon>Chelicerata</taxon>
        <taxon>Arachnida</taxon>
        <taxon>Acari</taxon>
        <taxon>Parasitiformes</taxon>
        <taxon>Ixodida</taxon>
        <taxon>Ixodoidea</taxon>
        <taxon>Ixodidae</taxon>
        <taxon>Rhipicephalinae</taxon>
        <taxon>Dermacentor</taxon>
    </lineage>
</organism>
<comment type="caution">
    <text evidence="1">The sequence shown here is derived from an EMBL/GenBank/DDBJ whole genome shotgun (WGS) entry which is preliminary data.</text>
</comment>
<dbReference type="Proteomes" id="UP000821865">
    <property type="component" value="Chromosome 1"/>
</dbReference>
<name>A0ACB8DV90_DERSI</name>
<reference evidence="1" key="1">
    <citation type="submission" date="2020-05" db="EMBL/GenBank/DDBJ databases">
        <title>Large-scale comparative analyses of tick genomes elucidate their genetic diversity and vector capacities.</title>
        <authorList>
            <person name="Jia N."/>
            <person name="Wang J."/>
            <person name="Shi W."/>
            <person name="Du L."/>
            <person name="Sun Y."/>
            <person name="Zhan W."/>
            <person name="Jiang J."/>
            <person name="Wang Q."/>
            <person name="Zhang B."/>
            <person name="Ji P."/>
            <person name="Sakyi L.B."/>
            <person name="Cui X."/>
            <person name="Yuan T."/>
            <person name="Jiang B."/>
            <person name="Yang W."/>
            <person name="Lam T.T.-Y."/>
            <person name="Chang Q."/>
            <person name="Ding S."/>
            <person name="Wang X."/>
            <person name="Zhu J."/>
            <person name="Ruan X."/>
            <person name="Zhao L."/>
            <person name="Wei J."/>
            <person name="Que T."/>
            <person name="Du C."/>
            <person name="Cheng J."/>
            <person name="Dai P."/>
            <person name="Han X."/>
            <person name="Huang E."/>
            <person name="Gao Y."/>
            <person name="Liu J."/>
            <person name="Shao H."/>
            <person name="Ye R."/>
            <person name="Li L."/>
            <person name="Wei W."/>
            <person name="Wang X."/>
            <person name="Wang C."/>
            <person name="Yang T."/>
            <person name="Huo Q."/>
            <person name="Li W."/>
            <person name="Guo W."/>
            <person name="Chen H."/>
            <person name="Zhou L."/>
            <person name="Ni X."/>
            <person name="Tian J."/>
            <person name="Zhou Y."/>
            <person name="Sheng Y."/>
            <person name="Liu T."/>
            <person name="Pan Y."/>
            <person name="Xia L."/>
            <person name="Li J."/>
            <person name="Zhao F."/>
            <person name="Cao W."/>
        </authorList>
    </citation>
    <scope>NUCLEOTIDE SEQUENCE</scope>
    <source>
        <strain evidence="1">Dsil-2018</strain>
    </source>
</reference>
<proteinExistence type="predicted"/>
<accession>A0ACB8DV90</accession>
<gene>
    <name evidence="1" type="ORF">HPB49_004224</name>
</gene>
<protein>
    <submittedName>
        <fullName evidence="1">Uncharacterized protein</fullName>
    </submittedName>
</protein>
<sequence length="471" mass="53144">MESREHSRAAGSTETAEWVEKLPRVLSKRRIPIFIFAFIGVLTVAGACFAAVTAVVLYRTAVHELTGEEEADGPIALSGPLPNGMQSRLRPVADARRVFCIYNNRVSERQPSVNYSVEDLKVHLCDDIVYGFVGLDGTSTNIRSKHPKYDFLEEGLKRFVGLKRSKPEVNLWACLGGSVDDGPRFVALVKERRTRVTFVRNSAEWLRRNAFQGLLIYWKYPSHEHRVNFTVLLADLRNSYARDGLLVSVVLPINTRLRRDSYYVQSVYENLDVVLVDGHRSVDPRHFPLVTCATPVRTLLRTWHQGQYGLMRVLDDLTLETDDYRKTVLSVSFAGVSFTLRHKSLHRVGAAAAGPGAPGPRTNESGLLSYVEVQERIRNEGWKRAYHRYGHCPFARKELQWVAYEDEESVADKADLTSVCAGLAVWDTDMDDFAGVLGKPCPLLRKVHEVVHASASKRKSPGPPRSYRKFF</sequence>
<evidence type="ECO:0000313" key="1">
    <source>
        <dbReference type="EMBL" id="KAH7978014.1"/>
    </source>
</evidence>
<dbReference type="EMBL" id="CM023470">
    <property type="protein sequence ID" value="KAH7978014.1"/>
    <property type="molecule type" value="Genomic_DNA"/>
</dbReference>
<keyword evidence="2" id="KW-1185">Reference proteome</keyword>